<dbReference type="Pfam" id="PF13191">
    <property type="entry name" value="AAA_16"/>
    <property type="match status" value="1"/>
</dbReference>
<organism evidence="4 5">
    <name type="scientific">Actinoplanes awajinensis subsp. mycoplanecinus</name>
    <dbReference type="NCBI Taxonomy" id="135947"/>
    <lineage>
        <taxon>Bacteria</taxon>
        <taxon>Bacillati</taxon>
        <taxon>Actinomycetota</taxon>
        <taxon>Actinomycetes</taxon>
        <taxon>Micromonosporales</taxon>
        <taxon>Micromonosporaceae</taxon>
        <taxon>Actinoplanes</taxon>
    </lineage>
</organism>
<dbReference type="Gene3D" id="1.25.40.10">
    <property type="entry name" value="Tetratricopeptide repeat domain"/>
    <property type="match status" value="1"/>
</dbReference>
<keyword evidence="2" id="KW-0067">ATP-binding</keyword>
<dbReference type="SUPFAM" id="SSF46894">
    <property type="entry name" value="C-terminal effector domain of the bipartite response regulators"/>
    <property type="match status" value="1"/>
</dbReference>
<dbReference type="PROSITE" id="PS00622">
    <property type="entry name" value="HTH_LUXR_1"/>
    <property type="match status" value="1"/>
</dbReference>
<accession>A0A101JIR8</accession>
<dbReference type="PROSITE" id="PS50043">
    <property type="entry name" value="HTH_LUXR_2"/>
    <property type="match status" value="1"/>
</dbReference>
<dbReference type="OrthoDB" id="5476461at2"/>
<keyword evidence="1" id="KW-0547">Nucleotide-binding</keyword>
<dbReference type="InterPro" id="IPR036388">
    <property type="entry name" value="WH-like_DNA-bd_sf"/>
</dbReference>
<reference evidence="4 5" key="1">
    <citation type="submission" date="2015-10" db="EMBL/GenBank/DDBJ databases">
        <authorList>
            <person name="Gilbert D.G."/>
        </authorList>
    </citation>
    <scope>NUCLEOTIDE SEQUENCE [LARGE SCALE GENOMIC DNA]</scope>
    <source>
        <strain evidence="4 5">NRRL B-16712</strain>
    </source>
</reference>
<proteinExistence type="predicted"/>
<dbReference type="InterPro" id="IPR000792">
    <property type="entry name" value="Tscrpt_reg_LuxR_C"/>
</dbReference>
<dbReference type="InterPro" id="IPR016032">
    <property type="entry name" value="Sig_transdc_resp-reg_C-effctor"/>
</dbReference>
<dbReference type="InterPro" id="IPR027417">
    <property type="entry name" value="P-loop_NTPase"/>
</dbReference>
<dbReference type="Gene3D" id="1.10.10.10">
    <property type="entry name" value="Winged helix-like DNA-binding domain superfamily/Winged helix DNA-binding domain"/>
    <property type="match status" value="1"/>
</dbReference>
<dbReference type="SUPFAM" id="SSF52540">
    <property type="entry name" value="P-loop containing nucleoside triphosphate hydrolases"/>
    <property type="match status" value="1"/>
</dbReference>
<dbReference type="Proteomes" id="UP000053244">
    <property type="component" value="Unassembled WGS sequence"/>
</dbReference>
<dbReference type="InterPro" id="IPR011990">
    <property type="entry name" value="TPR-like_helical_dom_sf"/>
</dbReference>
<keyword evidence="5" id="KW-1185">Reference proteome</keyword>
<feature type="domain" description="HTH luxR-type" evidence="3">
    <location>
        <begin position="783"/>
        <end position="848"/>
    </location>
</feature>
<dbReference type="GO" id="GO:0005524">
    <property type="term" value="F:ATP binding"/>
    <property type="evidence" value="ECO:0007669"/>
    <property type="project" value="UniProtKB-KW"/>
</dbReference>
<dbReference type="GO" id="GO:0006355">
    <property type="term" value="P:regulation of DNA-templated transcription"/>
    <property type="evidence" value="ECO:0007669"/>
    <property type="project" value="InterPro"/>
</dbReference>
<dbReference type="GO" id="GO:0005737">
    <property type="term" value="C:cytoplasm"/>
    <property type="evidence" value="ECO:0007669"/>
    <property type="project" value="TreeGrafter"/>
</dbReference>
<evidence type="ECO:0000313" key="4">
    <source>
        <dbReference type="EMBL" id="KUL27171.1"/>
    </source>
</evidence>
<dbReference type="InterPro" id="IPR041664">
    <property type="entry name" value="AAA_16"/>
</dbReference>
<dbReference type="Pfam" id="PF00196">
    <property type="entry name" value="GerE"/>
    <property type="match status" value="1"/>
</dbReference>
<comment type="caution">
    <text evidence="4">The sequence shown here is derived from an EMBL/GenBank/DDBJ whole genome shotgun (WGS) entry which is preliminary data.</text>
</comment>
<dbReference type="PANTHER" id="PTHR16305:SF35">
    <property type="entry name" value="TRANSCRIPTIONAL ACTIVATOR DOMAIN"/>
    <property type="match status" value="1"/>
</dbReference>
<evidence type="ECO:0000256" key="2">
    <source>
        <dbReference type="ARBA" id="ARBA00022840"/>
    </source>
</evidence>
<dbReference type="SMART" id="SM00421">
    <property type="entry name" value="HTH_LUXR"/>
    <property type="match status" value="1"/>
</dbReference>
<dbReference type="PRINTS" id="PR00038">
    <property type="entry name" value="HTHLUXR"/>
</dbReference>
<dbReference type="RefSeq" id="WP_067701015.1">
    <property type="nucleotide sequence ID" value="NZ_LLZH01000301.1"/>
</dbReference>
<dbReference type="AlphaFoldDB" id="A0A101JIR8"/>
<gene>
    <name evidence="4" type="ORF">ADL15_36345</name>
</gene>
<evidence type="ECO:0000259" key="3">
    <source>
        <dbReference type="PROSITE" id="PS50043"/>
    </source>
</evidence>
<dbReference type="GO" id="GO:0003677">
    <property type="term" value="F:DNA binding"/>
    <property type="evidence" value="ECO:0007669"/>
    <property type="project" value="InterPro"/>
</dbReference>
<dbReference type="PANTHER" id="PTHR16305">
    <property type="entry name" value="TESTICULAR SOLUBLE ADENYLYL CYCLASE"/>
    <property type="match status" value="1"/>
</dbReference>
<dbReference type="CDD" id="cd06170">
    <property type="entry name" value="LuxR_C_like"/>
    <property type="match status" value="1"/>
</dbReference>
<dbReference type="EMBL" id="LLZH01000301">
    <property type="protein sequence ID" value="KUL27171.1"/>
    <property type="molecule type" value="Genomic_DNA"/>
</dbReference>
<sequence>MRRHLLERDQELAELAAAARRAAAGHGSVVLVTGEAGIGKSSVAAAARSILPAEGRLLTGWCDALATPRVLGPLRDLIGKVGTALTEALAAGDRARVLEAFRAELDWPGHPTLLLIEDVHWADEATLDVLLFLARRIAALPVVLVLTYRDDEVAAGHPLHQVLAQAATVCRLPLARLSADAVRTLVAGRGLDAERVFAVTSGNPFFVTEVLGARDAEGVPATVAEAVLARLQALDEPCRVALETLAVVPSAVERWLVEALVPGGLGTLAAAERRGMLSVAPGRVAFRHELMRRAVAAGLPSYRRIAANQAVVAALLDRGGVDLSRLVHHAAEAGDEALIIRFAPPAAAEAAKAGAHREAAAHYALALDQQAAFEPAVRADLLEGYAEELYLLADATRAVTTQQAALALRRDLGDPVRIGLALRRLSRLHWWAGDRPAAEACAFQAVFVLTGAGEPGALAFGLSNQSQLYMLAGQNAEAIEVGTRAITLARRSGTDAGVLSHALNNVGFAHWQAGDAATGWPLLTESLTVALAAGETDHACRAYANMCWQLLDHLRLAEADEMLTEAIEFADRNEALGFLRYLHVARARLHLARAEWADAEREAGWAAGAPPNMRCPALVVQGLARVRTGRPGGDEMIAEGWAIALRIGEAQRIGPAGAAMAEAAWLRDDRAVADLLAPAYRPVFGEEAFGYWLRQLGVPVRLNSHLYALQAAGAAREAAAGWTEAGCRYEAAVALAHSSDPADLLTAITDLDAMGAAPLARRLRHRLREQGVTRIPRGPLPATRDNPAGLTGRQLEVLRLLAAGLSNPEIATRLLLSVRTVDAHVAAVLTKLTATNRRQAVAHARNLGILPNLATR</sequence>
<dbReference type="SUPFAM" id="SSF48452">
    <property type="entry name" value="TPR-like"/>
    <property type="match status" value="1"/>
</dbReference>
<evidence type="ECO:0000313" key="5">
    <source>
        <dbReference type="Proteomes" id="UP000053244"/>
    </source>
</evidence>
<protein>
    <submittedName>
        <fullName evidence="4">LuxR family transcriptional regulator</fullName>
    </submittedName>
</protein>
<dbReference type="GO" id="GO:0004016">
    <property type="term" value="F:adenylate cyclase activity"/>
    <property type="evidence" value="ECO:0007669"/>
    <property type="project" value="TreeGrafter"/>
</dbReference>
<dbReference type="Gene3D" id="3.40.50.300">
    <property type="entry name" value="P-loop containing nucleotide triphosphate hydrolases"/>
    <property type="match status" value="1"/>
</dbReference>
<evidence type="ECO:0000256" key="1">
    <source>
        <dbReference type="ARBA" id="ARBA00022741"/>
    </source>
</evidence>
<name>A0A101JIR8_9ACTN</name>